<keyword evidence="6" id="KW-0963">Cytoplasm</keyword>
<dbReference type="PANTHER" id="PTHR10362">
    <property type="entry name" value="HISTIDINE AMMONIA-LYASE"/>
    <property type="match status" value="1"/>
</dbReference>
<dbReference type="FunFam" id="1.20.200.10:FF:000003">
    <property type="entry name" value="Histidine ammonia-lyase"/>
    <property type="match status" value="1"/>
</dbReference>
<dbReference type="InterPro" id="IPR008948">
    <property type="entry name" value="L-Aspartase-like"/>
</dbReference>
<dbReference type="InterPro" id="IPR024083">
    <property type="entry name" value="Fumarase/histidase_N"/>
</dbReference>
<dbReference type="PROSITE" id="PS00488">
    <property type="entry name" value="PAL_HISTIDASE"/>
    <property type="match status" value="1"/>
</dbReference>
<comment type="PTM">
    <text evidence="6">Contains an active site 4-methylidene-imidazol-5-one (MIO), which is formed autocatalytically by cyclization and dehydration of residues Ala-Ser-Gly.</text>
</comment>
<evidence type="ECO:0000256" key="1">
    <source>
        <dbReference type="ARBA" id="ARBA00005113"/>
    </source>
</evidence>
<organism evidence="10 11">
    <name type="scientific">Bhargavaea beijingensis</name>
    <dbReference type="NCBI Taxonomy" id="426756"/>
    <lineage>
        <taxon>Bacteria</taxon>
        <taxon>Bacillati</taxon>
        <taxon>Bacillota</taxon>
        <taxon>Bacilli</taxon>
        <taxon>Bacillales</taxon>
        <taxon>Caryophanaceae</taxon>
        <taxon>Bhargavaea</taxon>
    </lineage>
</organism>
<dbReference type="HAMAP" id="MF_00229">
    <property type="entry name" value="His_ammonia_lyase"/>
    <property type="match status" value="1"/>
</dbReference>
<evidence type="ECO:0000256" key="4">
    <source>
        <dbReference type="ARBA" id="ARBA00023239"/>
    </source>
</evidence>
<dbReference type="NCBIfam" id="NF006871">
    <property type="entry name" value="PRK09367.1"/>
    <property type="match status" value="1"/>
</dbReference>
<evidence type="ECO:0000256" key="6">
    <source>
        <dbReference type="HAMAP-Rule" id="MF_00229"/>
    </source>
</evidence>
<dbReference type="FunFam" id="1.10.275.10:FF:000005">
    <property type="entry name" value="Histidine ammonia-lyase"/>
    <property type="match status" value="1"/>
</dbReference>
<dbReference type="Proteomes" id="UP000198823">
    <property type="component" value="Unassembled WGS sequence"/>
</dbReference>
<keyword evidence="4 6" id="KW-0456">Lyase</keyword>
<dbReference type="InterPro" id="IPR022313">
    <property type="entry name" value="Phe/His_NH3-lyase_AS"/>
</dbReference>
<dbReference type="STRING" id="426756.SAMN04488126_1338"/>
<sequence length="507" mass="54589">MITLTGSGLTLGQLKRIVIGKEKVCLCPEAVNKVKQSRAAVEQIIADGRTAYGINTGFGKFSDVTIHSEHTEALQLHLVRSHACGLGEPFSEEVARAMAVLRLNALLKGHSGIRPVVLERLRDMVNLGISAVIPNQGSLGASGDLAPLAHLALALIGEGEVTLDGITLPAGQAWEKKGIRPVRLRAKEGLALINGTQAMTACGALAFLEAEQLAMQSEWIAGLTIEALRGITDAFHPAVHAARGYPEQAAVAERMRDWLDGSRLTTRQGEMRVQDAYSIRCIPQVHGATWQVLGYVREKLEIEMNAATDNPLIFDDGENVISGGNFHGQPVAFAMDFLKIGMSELANISERRTERLVNPQLSAGLPPFLSPEPGLQSGAMILQYAAASIVSENKTLAHPASVDSIPSSANQEDHVSMGTIAARHAARIVGNVRRVLAVEAFCAFQACGIRGEEKLSPPLRQKWDVLAGFVPSLTEDRIFSKDIAKIERWLLEEARKPDPHSDTADGS</sequence>
<dbReference type="EMBL" id="FNAR01000033">
    <property type="protein sequence ID" value="SDE94606.1"/>
    <property type="molecule type" value="Genomic_DNA"/>
</dbReference>
<comment type="pathway">
    <text evidence="1 6 8">Amino-acid degradation; L-histidine degradation into L-glutamate; N-formimidoyl-L-glutamate from L-histidine: step 1/3.</text>
</comment>
<dbReference type="GO" id="GO:0005737">
    <property type="term" value="C:cytoplasm"/>
    <property type="evidence" value="ECO:0007669"/>
    <property type="project" value="UniProtKB-SubCell"/>
</dbReference>
<dbReference type="SUPFAM" id="SSF48557">
    <property type="entry name" value="L-aspartase-like"/>
    <property type="match status" value="1"/>
</dbReference>
<accession>A0A1G7H2F5</accession>
<evidence type="ECO:0000256" key="8">
    <source>
        <dbReference type="RuleBase" id="RU004479"/>
    </source>
</evidence>
<dbReference type="GO" id="GO:0019557">
    <property type="term" value="P:L-histidine catabolic process to glutamate and formate"/>
    <property type="evidence" value="ECO:0007669"/>
    <property type="project" value="UniProtKB-UniPathway"/>
</dbReference>
<protein>
    <recommendedName>
        <fullName evidence="2 6">Histidine ammonia-lyase</fullName>
        <shortName evidence="6">Histidase</shortName>
        <ecNumber evidence="2 6">4.3.1.3</ecNumber>
    </recommendedName>
</protein>
<comment type="similarity">
    <text evidence="6 7">Belongs to the PAL/histidase family.</text>
</comment>
<evidence type="ECO:0000256" key="9">
    <source>
        <dbReference type="RuleBase" id="RU004480"/>
    </source>
</evidence>
<evidence type="ECO:0000256" key="5">
    <source>
        <dbReference type="ARBA" id="ARBA00049269"/>
    </source>
</evidence>
<dbReference type="OrthoDB" id="9806955at2"/>
<feature type="cross-link" description="5-imidazolinone (Ala-Gly)" evidence="6">
    <location>
        <begin position="141"/>
        <end position="143"/>
    </location>
</feature>
<evidence type="ECO:0000256" key="7">
    <source>
        <dbReference type="RuleBase" id="RU003954"/>
    </source>
</evidence>
<evidence type="ECO:0000313" key="11">
    <source>
        <dbReference type="Proteomes" id="UP000198823"/>
    </source>
</evidence>
<dbReference type="Gene3D" id="1.20.200.10">
    <property type="entry name" value="Fumarase/aspartase (Central domain)"/>
    <property type="match status" value="1"/>
</dbReference>
<keyword evidence="3 6" id="KW-0369">Histidine metabolism</keyword>
<evidence type="ECO:0000256" key="3">
    <source>
        <dbReference type="ARBA" id="ARBA00022808"/>
    </source>
</evidence>
<reference evidence="10 11" key="1">
    <citation type="submission" date="2016-10" db="EMBL/GenBank/DDBJ databases">
        <authorList>
            <person name="de Groot N.N."/>
        </authorList>
    </citation>
    <scope>NUCLEOTIDE SEQUENCE [LARGE SCALE GENOMIC DNA]</scope>
    <source>
        <strain evidence="10 11">CGMCC 1.6762</strain>
    </source>
</reference>
<dbReference type="NCBIfam" id="TIGR01225">
    <property type="entry name" value="hutH"/>
    <property type="match status" value="1"/>
</dbReference>
<comment type="catalytic activity">
    <reaction evidence="5 6 8">
        <text>L-histidine = trans-urocanate + NH4(+)</text>
        <dbReference type="Rhea" id="RHEA:21232"/>
        <dbReference type="ChEBI" id="CHEBI:17771"/>
        <dbReference type="ChEBI" id="CHEBI:28938"/>
        <dbReference type="ChEBI" id="CHEBI:57595"/>
        <dbReference type="EC" id="4.3.1.3"/>
    </reaction>
</comment>
<dbReference type="Pfam" id="PF00221">
    <property type="entry name" value="Lyase_aromatic"/>
    <property type="match status" value="1"/>
</dbReference>
<dbReference type="CDD" id="cd00332">
    <property type="entry name" value="PAL-HAL"/>
    <property type="match status" value="1"/>
</dbReference>
<dbReference type="GO" id="GO:0004397">
    <property type="term" value="F:histidine ammonia-lyase activity"/>
    <property type="evidence" value="ECO:0007669"/>
    <property type="project" value="UniProtKB-UniRule"/>
</dbReference>
<dbReference type="RefSeq" id="WP_092099001.1">
    <property type="nucleotide sequence ID" value="NZ_FNAR01000033.1"/>
</dbReference>
<gene>
    <name evidence="6" type="primary">hutH</name>
    <name evidence="10" type="ORF">SAMN04488126_1338</name>
</gene>
<dbReference type="InterPro" id="IPR005921">
    <property type="entry name" value="HutH"/>
</dbReference>
<dbReference type="Gene3D" id="1.10.275.10">
    <property type="entry name" value="Fumarase/aspartase (N-terminal domain)"/>
    <property type="match status" value="1"/>
</dbReference>
<proteinExistence type="inferred from homology"/>
<evidence type="ECO:0000256" key="2">
    <source>
        <dbReference type="ARBA" id="ARBA00012994"/>
    </source>
</evidence>
<dbReference type="InterPro" id="IPR001106">
    <property type="entry name" value="Aromatic_Lyase"/>
</dbReference>
<dbReference type="EC" id="4.3.1.3" evidence="2 6"/>
<dbReference type="AlphaFoldDB" id="A0A1G7H2F5"/>
<dbReference type="GO" id="GO:0019556">
    <property type="term" value="P:L-histidine catabolic process to glutamate and formamide"/>
    <property type="evidence" value="ECO:0007669"/>
    <property type="project" value="UniProtKB-UniPathway"/>
</dbReference>
<dbReference type="UniPathway" id="UPA00379">
    <property type="reaction ID" value="UER00549"/>
</dbReference>
<feature type="modified residue" description="2,3-didehydroalanine (Ser)" evidence="6">
    <location>
        <position position="142"/>
    </location>
</feature>
<evidence type="ECO:0000313" key="10">
    <source>
        <dbReference type="EMBL" id="SDE94606.1"/>
    </source>
</evidence>
<comment type="subcellular location">
    <subcellularLocation>
        <location evidence="6 9">Cytoplasm</location>
    </subcellularLocation>
</comment>
<name>A0A1G7H2F5_9BACL</name>